<sequence>MSSLKAGGGVSDYKNIPRQAHFEPYSDNGGSIVAVAGDDFAIIAADSRLTVGYSIYTRKQSKLFRLSNKTVLASTGCWCDTLTLTNLLEARFQMYLHEHNKQMETPAIAQLLSTVMYYKRFFPYYVSNVLAGVDAEGKGCVYAYDPIGHMEKHPYRAGGSSAAFLQPLLDNQLEFKNMDKADKIPLTLERALALMKDIFISAAERNIYTGDGVNFNIITKDGVQEEFFILRKD</sequence>
<keyword evidence="2" id="KW-0963">Cytoplasm</keyword>
<dbReference type="GO" id="GO:0005634">
    <property type="term" value="C:nucleus"/>
    <property type="evidence" value="ECO:0007669"/>
    <property type="project" value="UniProtKB-SubCell"/>
</dbReference>
<comment type="subunit">
    <text evidence="5">The 26S proteasome consists of a 20S proteasome core and two 19S regulatory subunits. The 20S proteasome core is composed of 28 subunits that are arranged in four stacked rings, resulting in a barrel-shaped structure. The two end rings are each formed by seven alpha subunits, and the two central rings are each formed by seven beta subunits. The catalytic chamber with the active sites is on the inside of the barrel.</text>
</comment>
<evidence type="ECO:0000313" key="6">
    <source>
        <dbReference type="EMBL" id="JAS08886.1"/>
    </source>
</evidence>
<name>A0A1B6C5V8_9HEMI</name>
<proteinExistence type="predicted"/>
<accession>A0A1B6C5V8</accession>
<comment type="subcellular location">
    <subcellularLocation>
        <location evidence="1">Nucleus</location>
    </subcellularLocation>
</comment>
<dbReference type="GO" id="GO:0005737">
    <property type="term" value="C:cytoplasm"/>
    <property type="evidence" value="ECO:0007669"/>
    <property type="project" value="TreeGrafter"/>
</dbReference>
<evidence type="ECO:0000256" key="5">
    <source>
        <dbReference type="ARBA" id="ARBA00026071"/>
    </source>
</evidence>
<protein>
    <recommendedName>
        <fullName evidence="7">Proteasome subunit beta</fullName>
    </recommendedName>
</protein>
<dbReference type="PANTHER" id="PTHR32194">
    <property type="entry name" value="METALLOPROTEASE TLDD"/>
    <property type="match status" value="1"/>
</dbReference>
<dbReference type="PANTHER" id="PTHR32194:SF2">
    <property type="entry name" value="PROTEASOME SUBUNIT BETA TYPE-1"/>
    <property type="match status" value="1"/>
</dbReference>
<dbReference type="CDD" id="cd03757">
    <property type="entry name" value="proteasome_beta_type_1"/>
    <property type="match status" value="1"/>
</dbReference>
<dbReference type="PROSITE" id="PS51476">
    <property type="entry name" value="PROTEASOME_BETA_2"/>
    <property type="match status" value="1"/>
</dbReference>
<dbReference type="GO" id="GO:0005839">
    <property type="term" value="C:proteasome core complex"/>
    <property type="evidence" value="ECO:0007669"/>
    <property type="project" value="InterPro"/>
</dbReference>
<reference evidence="6" key="1">
    <citation type="submission" date="2015-12" db="EMBL/GenBank/DDBJ databases">
        <title>De novo transcriptome assembly of four potential Pierce s Disease insect vectors from Arizona vineyards.</title>
        <authorList>
            <person name="Tassone E.E."/>
        </authorList>
    </citation>
    <scope>NUCLEOTIDE SEQUENCE</scope>
</reference>
<evidence type="ECO:0000256" key="3">
    <source>
        <dbReference type="ARBA" id="ARBA00022942"/>
    </source>
</evidence>
<evidence type="ECO:0000256" key="1">
    <source>
        <dbReference type="ARBA" id="ARBA00004123"/>
    </source>
</evidence>
<dbReference type="InterPro" id="IPR023333">
    <property type="entry name" value="Proteasome_suB-type"/>
</dbReference>
<evidence type="ECO:0008006" key="7">
    <source>
        <dbReference type="Google" id="ProtNLM"/>
    </source>
</evidence>
<gene>
    <name evidence="6" type="ORF">g.9543</name>
</gene>
<evidence type="ECO:0000256" key="2">
    <source>
        <dbReference type="ARBA" id="ARBA00022490"/>
    </source>
</evidence>
<organism evidence="6">
    <name type="scientific">Clastoptera arizonana</name>
    <name type="common">Arizona spittle bug</name>
    <dbReference type="NCBI Taxonomy" id="38151"/>
    <lineage>
        <taxon>Eukaryota</taxon>
        <taxon>Metazoa</taxon>
        <taxon>Ecdysozoa</taxon>
        <taxon>Arthropoda</taxon>
        <taxon>Hexapoda</taxon>
        <taxon>Insecta</taxon>
        <taxon>Pterygota</taxon>
        <taxon>Neoptera</taxon>
        <taxon>Paraneoptera</taxon>
        <taxon>Hemiptera</taxon>
        <taxon>Auchenorrhyncha</taxon>
        <taxon>Cercopoidea</taxon>
        <taxon>Clastopteridae</taxon>
        <taxon>Clastoptera</taxon>
    </lineage>
</organism>
<dbReference type="Pfam" id="PF00227">
    <property type="entry name" value="Proteasome"/>
    <property type="match status" value="1"/>
</dbReference>
<dbReference type="FunFam" id="3.60.20.10:FF:000027">
    <property type="entry name" value="Proteasome subunit beta type-6"/>
    <property type="match status" value="1"/>
</dbReference>
<dbReference type="EMBL" id="GEDC01028412">
    <property type="protein sequence ID" value="JAS08886.1"/>
    <property type="molecule type" value="Transcribed_RNA"/>
</dbReference>
<dbReference type="InterPro" id="IPR001353">
    <property type="entry name" value="Proteasome_sua/b"/>
</dbReference>
<keyword evidence="4" id="KW-0539">Nucleus</keyword>
<dbReference type="GO" id="GO:0051603">
    <property type="term" value="P:proteolysis involved in protein catabolic process"/>
    <property type="evidence" value="ECO:0007669"/>
    <property type="project" value="InterPro"/>
</dbReference>
<dbReference type="Gene3D" id="3.60.20.10">
    <property type="entry name" value="Glutamine Phosphoribosylpyrophosphate, subunit 1, domain 1"/>
    <property type="match status" value="1"/>
</dbReference>
<dbReference type="InterPro" id="IPR029055">
    <property type="entry name" value="Ntn_hydrolases_N"/>
</dbReference>
<dbReference type="SUPFAM" id="SSF56235">
    <property type="entry name" value="N-terminal nucleophile aminohydrolases (Ntn hydrolases)"/>
    <property type="match status" value="1"/>
</dbReference>
<dbReference type="AlphaFoldDB" id="A0A1B6C5V8"/>
<evidence type="ECO:0000256" key="4">
    <source>
        <dbReference type="ARBA" id="ARBA00023242"/>
    </source>
</evidence>
<keyword evidence="3" id="KW-0647">Proteasome</keyword>